<feature type="compositionally biased region" description="Acidic residues" evidence="9">
    <location>
        <begin position="109"/>
        <end position="118"/>
    </location>
</feature>
<evidence type="ECO:0000256" key="1">
    <source>
        <dbReference type="ARBA" id="ARBA00005156"/>
    </source>
</evidence>
<dbReference type="PROSITE" id="PS51074">
    <property type="entry name" value="DPH_MB"/>
    <property type="match status" value="1"/>
</dbReference>
<keyword evidence="12" id="KW-1185">Reference proteome</keyword>
<dbReference type="SUPFAM" id="SSF144217">
    <property type="entry name" value="CSL zinc finger"/>
    <property type="match status" value="1"/>
</dbReference>
<evidence type="ECO:0000256" key="5">
    <source>
        <dbReference type="ARBA" id="ARBA00034128"/>
    </source>
</evidence>
<evidence type="ECO:0000256" key="4">
    <source>
        <dbReference type="ARBA" id="ARBA00024032"/>
    </source>
</evidence>
<evidence type="ECO:0000256" key="6">
    <source>
        <dbReference type="ARBA" id="ARBA00036267"/>
    </source>
</evidence>
<evidence type="ECO:0000256" key="2">
    <source>
        <dbReference type="ARBA" id="ARBA00022723"/>
    </source>
</evidence>
<reference evidence="11 12" key="1">
    <citation type="submission" date="2017-12" db="EMBL/GenBank/DDBJ databases">
        <title>Gene loss provides genomic basis for host adaptation in cereal stripe rust fungi.</title>
        <authorList>
            <person name="Xia C."/>
        </authorList>
    </citation>
    <scope>NUCLEOTIDE SEQUENCE [LARGE SCALE GENOMIC DNA]</scope>
    <source>
        <strain evidence="11 12">93TX-2</strain>
    </source>
</reference>
<dbReference type="Proteomes" id="UP000238274">
    <property type="component" value="Unassembled WGS sequence"/>
</dbReference>
<dbReference type="OrthoDB" id="66964at2759"/>
<dbReference type="GO" id="GO:0046872">
    <property type="term" value="F:metal ion binding"/>
    <property type="evidence" value="ECO:0007669"/>
    <property type="project" value="UniProtKB-KW"/>
</dbReference>
<sequence length="118" mass="13448">MVSYCKCFPLLTHLSLSNQQTPFHHATDDEIEIEDFTWDENARVYHTPCPCGDRFEITKSQLSQGVDVATCPSCSLIVRVVYDMLDFEDYESEEETSDSSSINEKSTPIEDELSQLTL</sequence>
<dbReference type="Pfam" id="PF05207">
    <property type="entry name" value="Zn_ribbon_CSL"/>
    <property type="match status" value="1"/>
</dbReference>
<dbReference type="Gene3D" id="3.10.660.10">
    <property type="entry name" value="DPH Zinc finger"/>
    <property type="match status" value="1"/>
</dbReference>
<evidence type="ECO:0000256" key="8">
    <source>
        <dbReference type="ARBA" id="ARBA00048125"/>
    </source>
</evidence>
<dbReference type="FunFam" id="3.10.660.10:FF:000001">
    <property type="entry name" value="Diphthamide biosynthesis 3"/>
    <property type="match status" value="1"/>
</dbReference>
<organism evidence="11 12">
    <name type="scientific">Puccinia striiformis</name>
    <dbReference type="NCBI Taxonomy" id="27350"/>
    <lineage>
        <taxon>Eukaryota</taxon>
        <taxon>Fungi</taxon>
        <taxon>Dikarya</taxon>
        <taxon>Basidiomycota</taxon>
        <taxon>Pucciniomycotina</taxon>
        <taxon>Pucciniomycetes</taxon>
        <taxon>Pucciniales</taxon>
        <taxon>Pucciniaceae</taxon>
        <taxon>Puccinia</taxon>
    </lineage>
</organism>
<dbReference type="PANTHER" id="PTHR21454">
    <property type="entry name" value="DPH3 HOMOLOG-RELATED"/>
    <property type="match status" value="1"/>
</dbReference>
<dbReference type="EMBL" id="PKSM01000199">
    <property type="protein sequence ID" value="POW03376.1"/>
    <property type="molecule type" value="Genomic_DNA"/>
</dbReference>
<dbReference type="InterPro" id="IPR044248">
    <property type="entry name" value="DPH3/4-like"/>
</dbReference>
<name>A0A2S4V1H6_9BASI</name>
<comment type="pathway">
    <text evidence="1">Protein modification; peptidyl-diphthamide biosynthesis.</text>
</comment>
<feature type="domain" description="DPH-type MB" evidence="10">
    <location>
        <begin position="27"/>
        <end position="83"/>
    </location>
</feature>
<gene>
    <name evidence="11" type="ORF">PSHT_11680</name>
</gene>
<evidence type="ECO:0000256" key="3">
    <source>
        <dbReference type="ARBA" id="ARBA00023004"/>
    </source>
</evidence>
<evidence type="ECO:0000256" key="7">
    <source>
        <dbReference type="ARBA" id="ARBA00041070"/>
    </source>
</evidence>
<feature type="region of interest" description="Disordered" evidence="9">
    <location>
        <begin position="91"/>
        <end position="118"/>
    </location>
</feature>
<comment type="caution">
    <text evidence="11">The sequence shown here is derived from an EMBL/GenBank/DDBJ whole genome shotgun (WGS) entry which is preliminary data.</text>
</comment>
<dbReference type="InterPro" id="IPR036671">
    <property type="entry name" value="DPH_MB_sf"/>
</dbReference>
<comment type="catalytic activity">
    <reaction evidence="8">
        <text>2 [3Fe-4S](0)-[protein] + 2 Fe(2+)-[Dph3] + NADH = 2 [4Fe-4S](1+)-[protein] + 2 [Dph3] + NAD(+) + H(+)</text>
        <dbReference type="Rhea" id="RHEA:71239"/>
        <dbReference type="Rhea" id="RHEA-COMP:17997"/>
        <dbReference type="Rhea" id="RHEA-COMP:17998"/>
        <dbReference type="Rhea" id="RHEA-COMP:18001"/>
        <dbReference type="Rhea" id="RHEA-COMP:18002"/>
        <dbReference type="ChEBI" id="CHEBI:15378"/>
        <dbReference type="ChEBI" id="CHEBI:29033"/>
        <dbReference type="ChEBI" id="CHEBI:33723"/>
        <dbReference type="ChEBI" id="CHEBI:47402"/>
        <dbReference type="ChEBI" id="CHEBI:57540"/>
        <dbReference type="ChEBI" id="CHEBI:57945"/>
        <dbReference type="ChEBI" id="CHEBI:83228"/>
    </reaction>
</comment>
<protein>
    <recommendedName>
        <fullName evidence="7">Diphthamide biosynthesis protein 3</fullName>
    </recommendedName>
</protein>
<dbReference type="PANTHER" id="PTHR21454:SF31">
    <property type="entry name" value="DIPHTHAMIDE BIOSYNTHESIS PROTEIN 3"/>
    <property type="match status" value="1"/>
</dbReference>
<keyword evidence="2" id="KW-0479">Metal-binding</keyword>
<dbReference type="VEuPathDB" id="FungiDB:PSTT_11231"/>
<evidence type="ECO:0000259" key="10">
    <source>
        <dbReference type="PROSITE" id="PS51074"/>
    </source>
</evidence>
<proteinExistence type="inferred from homology"/>
<reference evidence="12" key="3">
    <citation type="journal article" date="2018" name="Mol. Plant Microbe Interact.">
        <title>Genome sequence resources for the wheat stripe rust pathogen (Puccinia striiformis f. sp. tritici) and the barley stripe rust pathogen (Puccinia striiformis f. sp. hordei).</title>
        <authorList>
            <person name="Xia C."/>
            <person name="Wang M."/>
            <person name="Yin C."/>
            <person name="Cornejo O.E."/>
            <person name="Hulbert S.H."/>
            <person name="Chen X."/>
        </authorList>
    </citation>
    <scope>NUCLEOTIDE SEQUENCE [LARGE SCALE GENOMIC DNA]</scope>
    <source>
        <strain evidence="12">93TX-2</strain>
    </source>
</reference>
<dbReference type="VEuPathDB" id="FungiDB:PSHT_11680"/>
<accession>A0A2S4V1H6</accession>
<evidence type="ECO:0000313" key="11">
    <source>
        <dbReference type="EMBL" id="POW03376.1"/>
    </source>
</evidence>
<comment type="subunit">
    <text evidence="5">Component of the 2-(3-amino-3-carboxypropyl)histidine synthase complex composed of DPH1, DPH2, DPH3 and a NADH-dependent reductase, predominantly CBR1.</text>
</comment>
<comment type="similarity">
    <text evidence="4">Belongs to the DPH3 family.</text>
</comment>
<evidence type="ECO:0000313" key="12">
    <source>
        <dbReference type="Proteomes" id="UP000238274"/>
    </source>
</evidence>
<keyword evidence="3" id="KW-0408">Iron</keyword>
<dbReference type="GO" id="GO:0017183">
    <property type="term" value="P:protein histidyl modification to diphthamide"/>
    <property type="evidence" value="ECO:0007669"/>
    <property type="project" value="UniProtKB-UniPathway"/>
</dbReference>
<dbReference type="UniPathway" id="UPA00559"/>
<reference evidence="12" key="2">
    <citation type="journal article" date="2018" name="BMC Genomics">
        <title>Genomic insights into host adaptation between the wheat stripe rust pathogen (Puccinia striiformis f. sp. tritici) and the barley stripe rust pathogen (Puccinia striiformis f. sp. hordei).</title>
        <authorList>
            <person name="Xia C."/>
            <person name="Wang M."/>
            <person name="Yin C."/>
            <person name="Cornejo O.E."/>
            <person name="Hulbert S.H."/>
            <person name="Chen X."/>
        </authorList>
    </citation>
    <scope>NUCLEOTIDE SEQUENCE [LARGE SCALE GENOMIC DNA]</scope>
    <source>
        <strain evidence="12">93TX-2</strain>
    </source>
</reference>
<dbReference type="InterPro" id="IPR007872">
    <property type="entry name" value="DPH_MB_dom"/>
</dbReference>
<dbReference type="AlphaFoldDB" id="A0A2S4V1H6"/>
<comment type="catalytic activity">
    <reaction evidence="6">
        <text>[3Fe-4S](1+)-[protein] + Fe(2+)-[Dph3] = [3Fe-4S](0)-[protein] + Fe(3+)-[Dph3]</text>
        <dbReference type="Rhea" id="RHEA:71235"/>
        <dbReference type="Rhea" id="RHEA-COMP:17996"/>
        <dbReference type="Rhea" id="RHEA-COMP:17997"/>
        <dbReference type="Rhea" id="RHEA-COMP:18002"/>
        <dbReference type="Rhea" id="RHEA-COMP:18003"/>
        <dbReference type="ChEBI" id="CHEBI:29033"/>
        <dbReference type="ChEBI" id="CHEBI:29034"/>
        <dbReference type="ChEBI" id="CHEBI:33751"/>
        <dbReference type="ChEBI" id="CHEBI:47402"/>
        <dbReference type="ChEBI" id="CHEBI:83228"/>
    </reaction>
</comment>
<evidence type="ECO:0000256" key="9">
    <source>
        <dbReference type="SAM" id="MobiDB-lite"/>
    </source>
</evidence>